<accession>A0A515ERQ2</accession>
<organism evidence="1 2">
    <name type="scientific">Rhodoferax aquaticus</name>
    <dbReference type="NCBI Taxonomy" id="2527691"/>
    <lineage>
        <taxon>Bacteria</taxon>
        <taxon>Pseudomonadati</taxon>
        <taxon>Pseudomonadota</taxon>
        <taxon>Betaproteobacteria</taxon>
        <taxon>Burkholderiales</taxon>
        <taxon>Comamonadaceae</taxon>
        <taxon>Rhodoferax</taxon>
    </lineage>
</organism>
<reference evidence="2" key="1">
    <citation type="submission" date="2019-02" db="EMBL/GenBank/DDBJ databases">
        <title>Complete genome sequence of Rhodoferax sp. Gr-4.</title>
        <authorList>
            <person name="Jin L."/>
        </authorList>
    </citation>
    <scope>NUCLEOTIDE SEQUENCE [LARGE SCALE GENOMIC DNA]</scope>
    <source>
        <strain evidence="2">Gr-4</strain>
    </source>
</reference>
<keyword evidence="2" id="KW-1185">Reference proteome</keyword>
<dbReference type="Proteomes" id="UP000317365">
    <property type="component" value="Chromosome"/>
</dbReference>
<reference evidence="2" key="2">
    <citation type="journal article" date="2020" name="Int. J. Syst. Evol. Microbiol.">
        <title>Genomic insights into a novel species Rhodoferax aquaticus sp. nov., isolated from freshwater.</title>
        <authorList>
            <person name="Li T."/>
            <person name="Zhuo Y."/>
            <person name="Jin C.Z."/>
            <person name="Wu X."/>
            <person name="Ko S.R."/>
            <person name="Jin F.J."/>
            <person name="Ahn C.Y."/>
            <person name="Oh H.M."/>
            <person name="Lee H.G."/>
            <person name="Jin L."/>
        </authorList>
    </citation>
    <scope>NUCLEOTIDE SEQUENCE [LARGE SCALE GENOMIC DNA]</scope>
    <source>
        <strain evidence="2">Gr-4</strain>
    </source>
</reference>
<dbReference type="EMBL" id="CP036282">
    <property type="protein sequence ID" value="QDL55293.1"/>
    <property type="molecule type" value="Genomic_DNA"/>
</dbReference>
<sequence length="176" mass="19026">MTYFHPESGKYVSLGNPFSVTGIQYPSNWLELVSPEDIAAAGFVPVVTEETVPAEYRFYSRSEELIGARRVVTWTPFPAEQVESINAADVAVKLSEVREVREAMLNRMTGIALVAQVTGDIVTVEGFKIARQALLDITKDCPSDPALVDAFIASKYAAIVSALPVSLVKAFAGVDA</sequence>
<proteinExistence type="predicted"/>
<dbReference type="AlphaFoldDB" id="A0A515ERQ2"/>
<protein>
    <submittedName>
        <fullName evidence="1">Uncharacterized protein</fullName>
    </submittedName>
</protein>
<name>A0A515ERQ2_9BURK</name>
<gene>
    <name evidence="1" type="ORF">EXZ61_14580</name>
</gene>
<evidence type="ECO:0000313" key="2">
    <source>
        <dbReference type="Proteomes" id="UP000317365"/>
    </source>
</evidence>
<evidence type="ECO:0000313" key="1">
    <source>
        <dbReference type="EMBL" id="QDL55293.1"/>
    </source>
</evidence>
<dbReference type="RefSeq" id="WP_142812452.1">
    <property type="nucleotide sequence ID" value="NZ_CP036282.1"/>
</dbReference>
<dbReference type="KEGG" id="rhg:EXZ61_14580"/>